<dbReference type="AlphaFoldDB" id="A0AAV0G924"/>
<accession>A0AAV0G924</accession>
<sequence length="83" mass="9179">MVSSHLVAEHSSNNTKLLKYNIKMVGVWSLIRGVSIIPDMDKEVASLIGRSAFSLKDYTSRQGSCEVLRLQSRSGLNLKVSLN</sequence>
<evidence type="ECO:0000313" key="2">
    <source>
        <dbReference type="Proteomes" id="UP001152523"/>
    </source>
</evidence>
<reference evidence="1" key="1">
    <citation type="submission" date="2022-07" db="EMBL/GenBank/DDBJ databases">
        <authorList>
            <person name="Macas J."/>
            <person name="Novak P."/>
            <person name="Neumann P."/>
        </authorList>
    </citation>
    <scope>NUCLEOTIDE SEQUENCE</scope>
</reference>
<comment type="caution">
    <text evidence="1">The sequence shown here is derived from an EMBL/GenBank/DDBJ whole genome shotgun (WGS) entry which is preliminary data.</text>
</comment>
<name>A0AAV0G924_9ASTE</name>
<protein>
    <submittedName>
        <fullName evidence="1">Uncharacterized protein</fullName>
    </submittedName>
</protein>
<proteinExistence type="predicted"/>
<keyword evidence="2" id="KW-1185">Reference proteome</keyword>
<evidence type="ECO:0000313" key="1">
    <source>
        <dbReference type="EMBL" id="CAH9143704.1"/>
    </source>
</evidence>
<organism evidence="1 2">
    <name type="scientific">Cuscuta epithymum</name>
    <dbReference type="NCBI Taxonomy" id="186058"/>
    <lineage>
        <taxon>Eukaryota</taxon>
        <taxon>Viridiplantae</taxon>
        <taxon>Streptophyta</taxon>
        <taxon>Embryophyta</taxon>
        <taxon>Tracheophyta</taxon>
        <taxon>Spermatophyta</taxon>
        <taxon>Magnoliopsida</taxon>
        <taxon>eudicotyledons</taxon>
        <taxon>Gunneridae</taxon>
        <taxon>Pentapetalae</taxon>
        <taxon>asterids</taxon>
        <taxon>lamiids</taxon>
        <taxon>Solanales</taxon>
        <taxon>Convolvulaceae</taxon>
        <taxon>Cuscuteae</taxon>
        <taxon>Cuscuta</taxon>
        <taxon>Cuscuta subgen. Cuscuta</taxon>
    </lineage>
</organism>
<gene>
    <name evidence="1" type="ORF">CEPIT_LOCUS40874</name>
</gene>
<dbReference type="EMBL" id="CAMAPF010001056">
    <property type="protein sequence ID" value="CAH9143704.1"/>
    <property type="molecule type" value="Genomic_DNA"/>
</dbReference>
<dbReference type="Proteomes" id="UP001152523">
    <property type="component" value="Unassembled WGS sequence"/>
</dbReference>